<name>A0A2S2QAU4_9HEMI</name>
<evidence type="ECO:0000313" key="1">
    <source>
        <dbReference type="EMBL" id="MBY74846.1"/>
    </source>
</evidence>
<dbReference type="EMBL" id="GGMS01005643">
    <property type="protein sequence ID" value="MBY74846.1"/>
    <property type="molecule type" value="Transcribed_RNA"/>
</dbReference>
<organism evidence="1">
    <name type="scientific">Sipha flava</name>
    <name type="common">yellow sugarcane aphid</name>
    <dbReference type="NCBI Taxonomy" id="143950"/>
    <lineage>
        <taxon>Eukaryota</taxon>
        <taxon>Metazoa</taxon>
        <taxon>Ecdysozoa</taxon>
        <taxon>Arthropoda</taxon>
        <taxon>Hexapoda</taxon>
        <taxon>Insecta</taxon>
        <taxon>Pterygota</taxon>
        <taxon>Neoptera</taxon>
        <taxon>Paraneoptera</taxon>
        <taxon>Hemiptera</taxon>
        <taxon>Sternorrhyncha</taxon>
        <taxon>Aphidomorpha</taxon>
        <taxon>Aphidoidea</taxon>
        <taxon>Aphididae</taxon>
        <taxon>Sipha</taxon>
    </lineage>
</organism>
<proteinExistence type="predicted"/>
<gene>
    <name evidence="1" type="ORF">g.2258</name>
</gene>
<sequence>MDATAHTACGFYYVPECVGGDGGGRNCRNLFGVTYPDPYTCNVYDLLLLLLYTAVQCVMDRLEGRALSITSHELPFGCPTRRRHRNKTVTPLHYYNAIHIVVRSQRAHTNGPPPTVYLRRRGIQGG</sequence>
<reference evidence="1" key="1">
    <citation type="submission" date="2018-04" db="EMBL/GenBank/DDBJ databases">
        <title>Transcriptome assembly of Sipha flava.</title>
        <authorList>
            <person name="Scully E.D."/>
            <person name="Geib S.M."/>
            <person name="Palmer N.A."/>
            <person name="Koch K."/>
            <person name="Bradshaw J."/>
            <person name="Heng-Moss T."/>
            <person name="Sarath G."/>
        </authorList>
    </citation>
    <scope>NUCLEOTIDE SEQUENCE</scope>
</reference>
<dbReference type="AlphaFoldDB" id="A0A2S2QAU4"/>
<protein>
    <submittedName>
        <fullName evidence="1">Uncharacterized protein</fullName>
    </submittedName>
</protein>
<accession>A0A2S2QAU4</accession>